<organism evidence="5 6">
    <name type="scientific">Digitaria exilis</name>
    <dbReference type="NCBI Taxonomy" id="1010633"/>
    <lineage>
        <taxon>Eukaryota</taxon>
        <taxon>Viridiplantae</taxon>
        <taxon>Streptophyta</taxon>
        <taxon>Embryophyta</taxon>
        <taxon>Tracheophyta</taxon>
        <taxon>Spermatophyta</taxon>
        <taxon>Magnoliopsida</taxon>
        <taxon>Liliopsida</taxon>
        <taxon>Poales</taxon>
        <taxon>Poaceae</taxon>
        <taxon>PACMAD clade</taxon>
        <taxon>Panicoideae</taxon>
        <taxon>Panicodae</taxon>
        <taxon>Paniceae</taxon>
        <taxon>Anthephorinae</taxon>
        <taxon>Digitaria</taxon>
    </lineage>
</organism>
<dbReference type="AlphaFoldDB" id="A0A835DZM8"/>
<dbReference type="Proteomes" id="UP000636709">
    <property type="component" value="Unassembled WGS sequence"/>
</dbReference>
<dbReference type="SUPFAM" id="SSF49599">
    <property type="entry name" value="TRAF domain-like"/>
    <property type="match status" value="1"/>
</dbReference>
<evidence type="ECO:0008006" key="7">
    <source>
        <dbReference type="Google" id="ProtNLM"/>
    </source>
</evidence>
<dbReference type="InterPro" id="IPR000210">
    <property type="entry name" value="BTB/POZ_dom"/>
</dbReference>
<dbReference type="SMART" id="SM00225">
    <property type="entry name" value="BTB"/>
    <property type="match status" value="1"/>
</dbReference>
<reference evidence="5" key="1">
    <citation type="submission" date="2020-07" db="EMBL/GenBank/DDBJ databases">
        <title>Genome sequence and genetic diversity analysis of an under-domesticated orphan crop, white fonio (Digitaria exilis).</title>
        <authorList>
            <person name="Bennetzen J.L."/>
            <person name="Chen S."/>
            <person name="Ma X."/>
            <person name="Wang X."/>
            <person name="Yssel A.E.J."/>
            <person name="Chaluvadi S.R."/>
            <person name="Johnson M."/>
            <person name="Gangashetty P."/>
            <person name="Hamidou F."/>
            <person name="Sanogo M.D."/>
            <person name="Zwaenepoel A."/>
            <person name="Wallace J."/>
            <person name="Van De Peer Y."/>
            <person name="Van Deynze A."/>
        </authorList>
    </citation>
    <scope>NUCLEOTIDE SEQUENCE</scope>
    <source>
        <tissue evidence="5">Leaves</tissue>
    </source>
</reference>
<gene>
    <name evidence="5" type="ORF">HU200_061168</name>
</gene>
<feature type="compositionally biased region" description="Low complexity" evidence="2">
    <location>
        <begin position="66"/>
        <end position="79"/>
    </location>
</feature>
<dbReference type="SUPFAM" id="SSF54695">
    <property type="entry name" value="POZ domain"/>
    <property type="match status" value="1"/>
</dbReference>
<dbReference type="PANTHER" id="PTHR26379">
    <property type="entry name" value="BTB/POZ AND MATH DOMAIN-CONTAINING PROTEIN 1"/>
    <property type="match status" value="1"/>
</dbReference>
<dbReference type="PANTHER" id="PTHR26379:SF441">
    <property type="entry name" value="BTB DOMAIN-CONTAINING PROTEIN"/>
    <property type="match status" value="1"/>
</dbReference>
<evidence type="ECO:0000259" key="4">
    <source>
        <dbReference type="PROSITE" id="PS50144"/>
    </source>
</evidence>
<feature type="region of interest" description="Disordered" evidence="2">
    <location>
        <begin position="60"/>
        <end position="79"/>
    </location>
</feature>
<comment type="pathway">
    <text evidence="1">Protein modification; protein ubiquitination.</text>
</comment>
<proteinExistence type="predicted"/>
<evidence type="ECO:0000256" key="1">
    <source>
        <dbReference type="ARBA" id="ARBA00004906"/>
    </source>
</evidence>
<protein>
    <recommendedName>
        <fullName evidence="7">BTB domain-containing protein</fullName>
    </recommendedName>
</protein>
<dbReference type="Gene3D" id="3.30.710.10">
    <property type="entry name" value="Potassium Channel Kv1.1, Chain A"/>
    <property type="match status" value="1"/>
</dbReference>
<dbReference type="EMBL" id="JACEFO010002588">
    <property type="protein sequence ID" value="KAF8655422.1"/>
    <property type="molecule type" value="Genomic_DNA"/>
</dbReference>
<dbReference type="InterPro" id="IPR008974">
    <property type="entry name" value="TRAF-like"/>
</dbReference>
<feature type="domain" description="MATH" evidence="4">
    <location>
        <begin position="89"/>
        <end position="224"/>
    </location>
</feature>
<dbReference type="InterPro" id="IPR002083">
    <property type="entry name" value="MATH/TRAF_dom"/>
</dbReference>
<dbReference type="InterPro" id="IPR045005">
    <property type="entry name" value="BPM1-6"/>
</dbReference>
<feature type="domain" description="BTB" evidence="3">
    <location>
        <begin position="257"/>
        <end position="319"/>
    </location>
</feature>
<dbReference type="Pfam" id="PF22486">
    <property type="entry name" value="MATH_2"/>
    <property type="match status" value="1"/>
</dbReference>
<evidence type="ECO:0000313" key="5">
    <source>
        <dbReference type="EMBL" id="KAF8655422.1"/>
    </source>
</evidence>
<dbReference type="Pfam" id="PF00651">
    <property type="entry name" value="BTB"/>
    <property type="match status" value="1"/>
</dbReference>
<dbReference type="Gene3D" id="2.60.210.10">
    <property type="entry name" value="Apoptosis, Tumor Necrosis Factor Receptor Associated Protein 2, Chain A"/>
    <property type="match status" value="1"/>
</dbReference>
<evidence type="ECO:0000259" key="3">
    <source>
        <dbReference type="PROSITE" id="PS50097"/>
    </source>
</evidence>
<dbReference type="PROSITE" id="PS50144">
    <property type="entry name" value="MATH"/>
    <property type="match status" value="1"/>
</dbReference>
<evidence type="ECO:0000313" key="6">
    <source>
        <dbReference type="Proteomes" id="UP000636709"/>
    </source>
</evidence>
<comment type="caution">
    <text evidence="5">The sequence shown here is derived from an EMBL/GenBank/DDBJ whole genome shotgun (WGS) entry which is preliminary data.</text>
</comment>
<keyword evidence="6" id="KW-1185">Reference proteome</keyword>
<name>A0A835DZM8_9POAL</name>
<dbReference type="OrthoDB" id="6359816at2759"/>
<dbReference type="GO" id="GO:0016567">
    <property type="term" value="P:protein ubiquitination"/>
    <property type="evidence" value="ECO:0007669"/>
    <property type="project" value="InterPro"/>
</dbReference>
<dbReference type="CDD" id="cd00121">
    <property type="entry name" value="MATH"/>
    <property type="match status" value="1"/>
</dbReference>
<accession>A0A835DZM8</accession>
<dbReference type="PROSITE" id="PS50097">
    <property type="entry name" value="BTB"/>
    <property type="match status" value="1"/>
</dbReference>
<dbReference type="InterPro" id="IPR011333">
    <property type="entry name" value="SKP1/BTB/POZ_sf"/>
</dbReference>
<evidence type="ECO:0000256" key="2">
    <source>
        <dbReference type="SAM" id="MobiDB-lite"/>
    </source>
</evidence>
<sequence length="401" mass="43496">MPFGKSVDVHVATSGLFATWTSTYVLSMAVGGRRSTAYVARIHVRCRQSPSIAVVLLSSPTPPPMSSWEASSTSRPTTRTASSCVAPEAARATHAFKVIGNILHSGFGVGNSVDSAAFDAGGGHGWCIQYYPDGEYEEGSDDHVAIYLTLLSGGGDDDDADATVKYDFWLVDQATGLSSPSPVYSHQAVFNTHIASTRGFTMTKTDLHAMGYLKDDCLDIECDVTVIKRDDVLDVDTPPHDLAGDLGKLLEDYKVGVDVTFSVKEEDIHAHRIVLAMRSKVFEAELYGPNQSIVVEDMEPLVFKALLRFIYTDSLPAMDDLDAGEYEALVKHLLVAADRYGMGRMKLMCESILSGRLSVHRPISITAASFKMLALPAPQKSMPYSYLRIVGEISETPQALG</sequence>